<dbReference type="AlphaFoldDB" id="A0A556V0M8"/>
<keyword evidence="20" id="KW-1185">Reference proteome</keyword>
<accession>A0A556V0M8</accession>
<evidence type="ECO:0000256" key="2">
    <source>
        <dbReference type="ARBA" id="ARBA00010738"/>
    </source>
</evidence>
<dbReference type="Pfam" id="PF24667">
    <property type="entry name" value="MORN_DRC7"/>
    <property type="match status" value="1"/>
</dbReference>
<evidence type="ECO:0000256" key="13">
    <source>
        <dbReference type="ARBA" id="ARBA00031733"/>
    </source>
</evidence>
<dbReference type="GO" id="GO:0007283">
    <property type="term" value="P:spermatogenesis"/>
    <property type="evidence" value="ECO:0007669"/>
    <property type="project" value="UniProtKB-KW"/>
</dbReference>
<evidence type="ECO:0000256" key="10">
    <source>
        <dbReference type="ARBA" id="ARBA00023212"/>
    </source>
</evidence>
<feature type="compositionally biased region" description="Basic and acidic residues" evidence="15">
    <location>
        <begin position="1"/>
        <end position="17"/>
    </location>
</feature>
<evidence type="ECO:0000256" key="6">
    <source>
        <dbReference type="ARBA" id="ARBA00022846"/>
    </source>
</evidence>
<comment type="caution">
    <text evidence="19">The sequence shown here is derived from an EMBL/GenBank/DDBJ whole genome shotgun (WGS) entry which is preliminary data.</text>
</comment>
<keyword evidence="11" id="KW-0966">Cell projection</keyword>
<dbReference type="Pfam" id="PF24656">
    <property type="entry name" value="CEPT76_peptidase"/>
    <property type="match status" value="1"/>
</dbReference>
<evidence type="ECO:0000256" key="14">
    <source>
        <dbReference type="SAM" id="Coils"/>
    </source>
</evidence>
<comment type="subcellular location">
    <subcellularLocation>
        <location evidence="1">Cytoplasm</location>
        <location evidence="1">Cytoskeleton</location>
        <location evidence="1">Flagellum axoneme</location>
    </subcellularLocation>
</comment>
<dbReference type="Pfam" id="PF24671">
    <property type="entry name" value="DRC7_C"/>
    <property type="match status" value="1"/>
</dbReference>
<dbReference type="OrthoDB" id="10262874at2759"/>
<evidence type="ECO:0000259" key="16">
    <source>
        <dbReference type="Pfam" id="PF24656"/>
    </source>
</evidence>
<dbReference type="SUPFAM" id="SSF54001">
    <property type="entry name" value="Cysteine proteinases"/>
    <property type="match status" value="1"/>
</dbReference>
<dbReference type="InterPro" id="IPR056291">
    <property type="entry name" value="MORN_DRC7"/>
</dbReference>
<evidence type="ECO:0000259" key="17">
    <source>
        <dbReference type="Pfam" id="PF24667"/>
    </source>
</evidence>
<evidence type="ECO:0000256" key="1">
    <source>
        <dbReference type="ARBA" id="ARBA00004611"/>
    </source>
</evidence>
<gene>
    <name evidence="19" type="ORF">Baya_11412</name>
</gene>
<feature type="domain" description="Dynein regulatory complex subunit 7 C-terminal" evidence="18">
    <location>
        <begin position="722"/>
        <end position="773"/>
    </location>
</feature>
<proteinExistence type="inferred from homology"/>
<evidence type="ECO:0000313" key="19">
    <source>
        <dbReference type="EMBL" id="TSQ92630.1"/>
    </source>
</evidence>
<evidence type="ECO:0000256" key="12">
    <source>
        <dbReference type="ARBA" id="ARBA00031627"/>
    </source>
</evidence>
<keyword evidence="8 14" id="KW-0175">Coiled coil</keyword>
<keyword evidence="6" id="KW-0282">Flagellum</keyword>
<dbReference type="InterPro" id="IPR033551">
    <property type="entry name" value="DRC7/lobo"/>
</dbReference>
<dbReference type="EMBL" id="VCAZ01000089">
    <property type="protein sequence ID" value="TSQ92630.1"/>
    <property type="molecule type" value="Genomic_DNA"/>
</dbReference>
<evidence type="ECO:0000256" key="8">
    <source>
        <dbReference type="ARBA" id="ARBA00023054"/>
    </source>
</evidence>
<organism evidence="19 20">
    <name type="scientific">Bagarius yarrelli</name>
    <name type="common">Goonch</name>
    <name type="synonym">Bagrus yarrelli</name>
    <dbReference type="NCBI Taxonomy" id="175774"/>
    <lineage>
        <taxon>Eukaryota</taxon>
        <taxon>Metazoa</taxon>
        <taxon>Chordata</taxon>
        <taxon>Craniata</taxon>
        <taxon>Vertebrata</taxon>
        <taxon>Euteleostomi</taxon>
        <taxon>Actinopterygii</taxon>
        <taxon>Neopterygii</taxon>
        <taxon>Teleostei</taxon>
        <taxon>Ostariophysi</taxon>
        <taxon>Siluriformes</taxon>
        <taxon>Sisoridae</taxon>
        <taxon>Sisorinae</taxon>
        <taxon>Bagarius</taxon>
    </lineage>
</organism>
<evidence type="ECO:0000256" key="7">
    <source>
        <dbReference type="ARBA" id="ARBA00022871"/>
    </source>
</evidence>
<keyword evidence="4" id="KW-0963">Cytoplasm</keyword>
<evidence type="ECO:0000256" key="9">
    <source>
        <dbReference type="ARBA" id="ARBA00023069"/>
    </source>
</evidence>
<keyword evidence="7" id="KW-0744">Spermatogenesis</keyword>
<evidence type="ECO:0000313" key="20">
    <source>
        <dbReference type="Proteomes" id="UP000319801"/>
    </source>
</evidence>
<dbReference type="PANTHER" id="PTHR35249:SF2">
    <property type="entry name" value="DYNEIN REGULATORY COMPLEX SUBUNIT 7"/>
    <property type="match status" value="1"/>
</dbReference>
<dbReference type="Proteomes" id="UP000319801">
    <property type="component" value="Unassembled WGS sequence"/>
</dbReference>
<evidence type="ECO:0000256" key="4">
    <source>
        <dbReference type="ARBA" id="ARBA00022490"/>
    </source>
</evidence>
<evidence type="ECO:0000256" key="3">
    <source>
        <dbReference type="ARBA" id="ARBA00021303"/>
    </source>
</evidence>
<dbReference type="GO" id="GO:0031514">
    <property type="term" value="C:motile cilium"/>
    <property type="evidence" value="ECO:0007669"/>
    <property type="project" value="TreeGrafter"/>
</dbReference>
<comment type="similarity">
    <text evidence="2">Belongs to the DRC7 family.</text>
</comment>
<evidence type="ECO:0000256" key="15">
    <source>
        <dbReference type="SAM" id="MobiDB-lite"/>
    </source>
</evidence>
<protein>
    <recommendedName>
        <fullName evidence="3">Dynein regulatory complex subunit 7</fullName>
    </recommendedName>
    <alternativeName>
        <fullName evidence="12">Coiled-coil domain-containing protein 135</fullName>
    </alternativeName>
    <alternativeName>
        <fullName evidence="13">Coiled-coil domain-containing protein lobo homolog</fullName>
    </alternativeName>
</protein>
<evidence type="ECO:0000256" key="5">
    <source>
        <dbReference type="ARBA" id="ARBA00022782"/>
    </source>
</evidence>
<feature type="domain" description="CEP76/DRC7 peptidase-like" evidence="16">
    <location>
        <begin position="277"/>
        <end position="351"/>
    </location>
</feature>
<dbReference type="PANTHER" id="PTHR35249">
    <property type="entry name" value="DYNEIN REGULATORY COMPLEX SUBUNIT 7"/>
    <property type="match status" value="1"/>
</dbReference>
<keyword evidence="9" id="KW-0969">Cilium</keyword>
<evidence type="ECO:0000256" key="11">
    <source>
        <dbReference type="ARBA" id="ARBA00023273"/>
    </source>
</evidence>
<feature type="domain" description="Dynein regulatory complex subunit 7 MORN" evidence="17">
    <location>
        <begin position="405"/>
        <end position="660"/>
    </location>
</feature>
<sequence length="774" mass="90563">MGDTEPVMKKDQLKEEVKVEEEEGLSELQELEETLDKVQINPSTPHLSEQKLLVARSECPASYSENSSEEKLLLSMAENLQSQYSYLYPDRKPLLLCPVNEFGVQKFVSTTLRKMLLPSPPMFDWQGCASFVSDFLTLELLDHPTEVPKQLCSPTYVVRSRKGTCFEYSTLLCSFLLGAGFNAYCVSGYAVKEMCLFDLSHEECPLLKPQDKVKETPTEQKVMKYKVKPPRDLKSNFEQHQEEKKQQERQVMLEKQREAERLKEEQEHPIDPLWGQRVHSWVLVLAGKRDITENFFIDPLSGQSYPTSSTRFLGIESVWNNENYWINMQDCRLGCTEMTYNLQDVRKWEYMLYGPSSVQGSSDEYGEEKEEQIDEDTNEHELFQMPLTWVQNIHISKEDIGTRYPGGSKVIYYRKAMLEKFAPYLLKDGLVTRLTTYNELQCTQVDTVKELYENRHDELQERELKKATNDTTERFSSGRSFCLKTHRYGTPETECLMEFYSKARDDNLLSRVVTPTEMTETFQGRLDFLYYRHVTYGPSELTQEFGVQRPIQQNVEVRFHRNRSKPANKDVAEITFRISHNKIEVTYHLEEDRIVPDFHIFEKPSNPQEPFTDKMVSSFQVDPHSKPFSKLYLYQTLMELINKEDEVLISIKLSEKEREEAREKELKSEYEGADVLAPILAHLGNPDIMTMELAVQIHTDCLENLKQRLIDRANLMQARYEKDEEEYLTFCSDTMFSINTLKLRLNRHKDTAPQKYLALDMMLKQDPRLMQHLN</sequence>
<keyword evidence="5" id="KW-0221">Differentiation</keyword>
<dbReference type="GO" id="GO:0030317">
    <property type="term" value="P:flagellated sperm motility"/>
    <property type="evidence" value="ECO:0007669"/>
    <property type="project" value="TreeGrafter"/>
</dbReference>
<name>A0A556V0M8_BAGYA</name>
<dbReference type="GO" id="GO:0030154">
    <property type="term" value="P:cell differentiation"/>
    <property type="evidence" value="ECO:0007669"/>
    <property type="project" value="UniProtKB-KW"/>
</dbReference>
<reference evidence="19 20" key="1">
    <citation type="journal article" date="2019" name="Genome Biol. Evol.">
        <title>Whole-Genome Sequencing of the Giant Devil Catfish, Bagarius yarrelli.</title>
        <authorList>
            <person name="Jiang W."/>
            <person name="Lv Y."/>
            <person name="Cheng L."/>
            <person name="Yang K."/>
            <person name="Chao B."/>
            <person name="Wang X."/>
            <person name="Li Y."/>
            <person name="Pan X."/>
            <person name="You X."/>
            <person name="Zhang Y."/>
            <person name="Yang J."/>
            <person name="Li J."/>
            <person name="Zhang X."/>
            <person name="Liu S."/>
            <person name="Sun C."/>
            <person name="Yang J."/>
            <person name="Shi Q."/>
        </authorList>
    </citation>
    <scope>NUCLEOTIDE SEQUENCE [LARGE SCALE GENOMIC DNA]</scope>
    <source>
        <strain evidence="19">JWS20170419001</strain>
        <tissue evidence="19">Muscle</tissue>
    </source>
</reference>
<evidence type="ECO:0000259" key="18">
    <source>
        <dbReference type="Pfam" id="PF24671"/>
    </source>
</evidence>
<dbReference type="InterPro" id="IPR056290">
    <property type="entry name" value="CEPT76/DRC7_peptidase-like_dom"/>
</dbReference>
<feature type="region of interest" description="Disordered" evidence="15">
    <location>
        <begin position="1"/>
        <end position="26"/>
    </location>
</feature>
<dbReference type="InterPro" id="IPR056292">
    <property type="entry name" value="DRC7_C"/>
</dbReference>
<feature type="coiled-coil region" evidence="14">
    <location>
        <begin position="237"/>
        <end position="265"/>
    </location>
</feature>
<dbReference type="InterPro" id="IPR038765">
    <property type="entry name" value="Papain-like_cys_pep_sf"/>
</dbReference>
<keyword evidence="10" id="KW-0206">Cytoskeleton</keyword>